<evidence type="ECO:0000313" key="2">
    <source>
        <dbReference type="Proteomes" id="UP000070675"/>
    </source>
</evidence>
<dbReference type="OrthoDB" id="3194844at2"/>
<dbReference type="InterPro" id="IPR057369">
    <property type="entry name" value="VG15"/>
</dbReference>
<reference evidence="2" key="1">
    <citation type="submission" date="2016-01" db="EMBL/GenBank/DDBJ databases">
        <authorList>
            <person name="Mitreva M."/>
            <person name="Pepin K.H."/>
            <person name="Mihindukulasuriya K.A."/>
            <person name="Fulton R."/>
            <person name="Fronick C."/>
            <person name="O'Laughlin M."/>
            <person name="Miner T."/>
            <person name="Herter B."/>
            <person name="Rosa B.A."/>
            <person name="Cordes M."/>
            <person name="Tomlinson C."/>
            <person name="Wollam A."/>
            <person name="Palsikar V.B."/>
            <person name="Mardis E.R."/>
            <person name="Wilson R.K."/>
        </authorList>
    </citation>
    <scope>NUCLEOTIDE SEQUENCE [LARGE SCALE GENOMIC DNA]</scope>
    <source>
        <strain evidence="2">DNF00019</strain>
    </source>
</reference>
<evidence type="ECO:0008006" key="3">
    <source>
        <dbReference type="Google" id="ProtNLM"/>
    </source>
</evidence>
<dbReference type="PATRIC" id="fig|1393034.3.peg.958"/>
<dbReference type="EMBL" id="LSCR01000029">
    <property type="protein sequence ID" value="KXB33765.1"/>
    <property type="molecule type" value="Genomic_DNA"/>
</dbReference>
<protein>
    <recommendedName>
        <fullName evidence="3">tRNA nuclease CdiA C-terminal domain-containing protein</fullName>
    </recommendedName>
</protein>
<accession>A0A133XS46</accession>
<proteinExistence type="predicted"/>
<name>A0A133XS46_9ACTN</name>
<dbReference type="STRING" id="1393034.HMPREF3192_00993"/>
<organism evidence="1 2">
    <name type="scientific">Atopobium deltae</name>
    <dbReference type="NCBI Taxonomy" id="1393034"/>
    <lineage>
        <taxon>Bacteria</taxon>
        <taxon>Bacillati</taxon>
        <taxon>Actinomycetota</taxon>
        <taxon>Coriobacteriia</taxon>
        <taxon>Coriobacteriales</taxon>
        <taxon>Atopobiaceae</taxon>
        <taxon>Atopobium</taxon>
    </lineage>
</organism>
<keyword evidence="2" id="KW-1185">Reference proteome</keyword>
<dbReference type="Proteomes" id="UP000070675">
    <property type="component" value="Unassembled WGS sequence"/>
</dbReference>
<sequence>MIDNDLYKQHLDSLAGMDKFIRAEVAFRIDLANSALKRGISLTRTTQMLYQDLALGRVRNKKIASSIALKFYKKQREAYGATDGFEPTYLGDVPDQWLFEDFKKTLVAHKDGTNVDFDGMKNALGGRMAHYALKAVDATIIGNAQRDPLHPKWAFVPHIGACAWCIMIGSRDFDFKSEKTASAERHPGCTCPVVADFDTKNPHLEGYDPEGMCARFKGIAELLGIDGHSDEDWHRMVKEAEFFDREWLRTGKPFTPTYESKEAEAFKAKDPDHPLEFRTATAMAKRGLAAVFRIDEVQDPKNKGITYGYADLVSGVEIKNLSTAGSEQTVDKHAQRTKKKRGFKRVCFDFSENEGFTDERARAAVAQAVRNRNLNGAYMVNHKGEIEFIPHSK</sequence>
<gene>
    <name evidence="1" type="ORF">HMPREF3192_00993</name>
</gene>
<dbReference type="AlphaFoldDB" id="A0A133XS46"/>
<comment type="caution">
    <text evidence="1">The sequence shown here is derived from an EMBL/GenBank/DDBJ whole genome shotgun (WGS) entry which is preliminary data.</text>
</comment>
<evidence type="ECO:0000313" key="1">
    <source>
        <dbReference type="EMBL" id="KXB33765.1"/>
    </source>
</evidence>
<dbReference type="Pfam" id="PF25310">
    <property type="entry name" value="VG15"/>
    <property type="match status" value="1"/>
</dbReference>